<evidence type="ECO:0000256" key="12">
    <source>
        <dbReference type="ARBA" id="ARBA00022842"/>
    </source>
</evidence>
<dbReference type="GO" id="GO:0005737">
    <property type="term" value="C:cytoplasm"/>
    <property type="evidence" value="ECO:0007669"/>
    <property type="project" value="UniProtKB-SubCell"/>
</dbReference>
<keyword evidence="5" id="KW-0515">Mutator protein</keyword>
<sequence>MDSFFASIEANRRNIKNEPIIVCVYSGRSEDSGAVSTSSYEARKYGIEAGMSIKRAKKIAQKQEEKTGKKFHFLPIDKDYYKQFSFEIKENILTDFSQKIEQASIDEYYLDLTKEVNDWEEAEKLSSLIKKRIKEEFGLTCSIGIGPNKLIAKIASNQNKPDGITIVPETKTEEFIQSLELEDIHGIGKKTLKRLSKLGITSVKELAEARLQPLRDEFGEKLGQKLIKKAKGEGDIEVREKEQKQLSRITTLKKNSNDFEYIEKYLEELATELIRKADEKNLLFKKVILITIDTNLQMRTKSETLTVPVKDKNILLETGKNILKRFLKDFEGQIRRIGLRISDFKKREGQKQLSDYN</sequence>
<evidence type="ECO:0000256" key="7">
    <source>
        <dbReference type="ARBA" id="ARBA00022679"/>
    </source>
</evidence>
<dbReference type="GO" id="GO:0046872">
    <property type="term" value="F:metal ion binding"/>
    <property type="evidence" value="ECO:0007669"/>
    <property type="project" value="UniProtKB-KW"/>
</dbReference>
<dbReference type="GO" id="GO:0006260">
    <property type="term" value="P:DNA replication"/>
    <property type="evidence" value="ECO:0007669"/>
    <property type="project" value="UniProtKB-KW"/>
</dbReference>
<evidence type="ECO:0000256" key="4">
    <source>
        <dbReference type="ARBA" id="ARBA00012417"/>
    </source>
</evidence>
<dbReference type="Gene3D" id="3.30.70.270">
    <property type="match status" value="1"/>
</dbReference>
<keyword evidence="6" id="KW-0963">Cytoplasm</keyword>
<evidence type="ECO:0000313" key="19">
    <source>
        <dbReference type="Proteomes" id="UP000070311"/>
    </source>
</evidence>
<dbReference type="Pfam" id="PF21999">
    <property type="entry name" value="IMS_HHH_1"/>
    <property type="match status" value="1"/>
</dbReference>
<dbReference type="SUPFAM" id="SSF56672">
    <property type="entry name" value="DNA/RNA polymerases"/>
    <property type="match status" value="1"/>
</dbReference>
<dbReference type="Gene3D" id="1.10.150.20">
    <property type="entry name" value="5' to 3' exonuclease, C-terminal subdomain"/>
    <property type="match status" value="1"/>
</dbReference>
<dbReference type="InterPro" id="IPR050116">
    <property type="entry name" value="DNA_polymerase-Y"/>
</dbReference>
<evidence type="ECO:0000256" key="6">
    <source>
        <dbReference type="ARBA" id="ARBA00022490"/>
    </source>
</evidence>
<dbReference type="InterPro" id="IPR022880">
    <property type="entry name" value="DNApol_IV"/>
</dbReference>
<dbReference type="GO" id="GO:0006281">
    <property type="term" value="P:DNA repair"/>
    <property type="evidence" value="ECO:0007669"/>
    <property type="project" value="UniProtKB-KW"/>
</dbReference>
<evidence type="ECO:0000256" key="3">
    <source>
        <dbReference type="ARBA" id="ARBA00010945"/>
    </source>
</evidence>
<dbReference type="PROSITE" id="PS50173">
    <property type="entry name" value="UMUC"/>
    <property type="match status" value="1"/>
</dbReference>
<evidence type="ECO:0000256" key="11">
    <source>
        <dbReference type="ARBA" id="ARBA00022763"/>
    </source>
</evidence>
<keyword evidence="13" id="KW-0239">DNA-directed DNA polymerase</keyword>
<evidence type="ECO:0000256" key="2">
    <source>
        <dbReference type="ARBA" id="ARBA00004496"/>
    </source>
</evidence>
<comment type="similarity">
    <text evidence="3">Belongs to the DNA polymerase type-Y family.</text>
</comment>
<evidence type="ECO:0000256" key="9">
    <source>
        <dbReference type="ARBA" id="ARBA00022705"/>
    </source>
</evidence>
<evidence type="ECO:0000256" key="15">
    <source>
        <dbReference type="ARBA" id="ARBA00023204"/>
    </source>
</evidence>
<dbReference type="GO" id="GO:0003887">
    <property type="term" value="F:DNA-directed DNA polymerase activity"/>
    <property type="evidence" value="ECO:0007669"/>
    <property type="project" value="UniProtKB-KW"/>
</dbReference>
<dbReference type="Pfam" id="PF11799">
    <property type="entry name" value="IMS_C"/>
    <property type="match status" value="1"/>
</dbReference>
<evidence type="ECO:0000259" key="17">
    <source>
        <dbReference type="PROSITE" id="PS50173"/>
    </source>
</evidence>
<dbReference type="EMBL" id="LHYD01000017">
    <property type="protein sequence ID" value="KXB05364.1"/>
    <property type="molecule type" value="Genomic_DNA"/>
</dbReference>
<keyword evidence="15" id="KW-0234">DNA repair</keyword>
<dbReference type="InterPro" id="IPR001126">
    <property type="entry name" value="UmuC"/>
</dbReference>
<keyword evidence="12" id="KW-0460">Magnesium</keyword>
<dbReference type="PANTHER" id="PTHR11076">
    <property type="entry name" value="DNA REPAIR POLYMERASE UMUC / TRANSFERASE FAMILY MEMBER"/>
    <property type="match status" value="1"/>
</dbReference>
<comment type="subcellular location">
    <subcellularLocation>
        <location evidence="2">Cytoplasm</location>
    </subcellularLocation>
</comment>
<dbReference type="CDD" id="cd03586">
    <property type="entry name" value="PolY_Pol_IV_kappa"/>
    <property type="match status" value="1"/>
</dbReference>
<organism evidence="18 19">
    <name type="scientific">candidate division MSBL1 archaeon SCGC-AAA382A13</name>
    <dbReference type="NCBI Taxonomy" id="1698279"/>
    <lineage>
        <taxon>Archaea</taxon>
        <taxon>Methanobacteriati</taxon>
        <taxon>Methanobacteriota</taxon>
        <taxon>candidate division MSBL1</taxon>
    </lineage>
</organism>
<keyword evidence="9" id="KW-0235">DNA replication</keyword>
<feature type="domain" description="UmuC" evidence="17">
    <location>
        <begin position="1"/>
        <end position="188"/>
    </location>
</feature>
<dbReference type="GO" id="GO:0042276">
    <property type="term" value="P:error-prone translesion synthesis"/>
    <property type="evidence" value="ECO:0007669"/>
    <property type="project" value="TreeGrafter"/>
</dbReference>
<comment type="cofactor">
    <cofactor evidence="1">
        <name>Mg(2+)</name>
        <dbReference type="ChEBI" id="CHEBI:18420"/>
    </cofactor>
</comment>
<dbReference type="EC" id="2.7.7.7" evidence="4"/>
<dbReference type="Pfam" id="PF00817">
    <property type="entry name" value="IMS"/>
    <property type="match status" value="1"/>
</dbReference>
<dbReference type="Proteomes" id="UP000070311">
    <property type="component" value="Unassembled WGS sequence"/>
</dbReference>
<keyword evidence="14" id="KW-0238">DNA-binding</keyword>
<keyword evidence="8" id="KW-0548">Nucleotidyltransferase</keyword>
<dbReference type="InterPro" id="IPR043128">
    <property type="entry name" value="Rev_trsase/Diguanyl_cyclase"/>
</dbReference>
<protein>
    <recommendedName>
        <fullName evidence="4">DNA-directed DNA polymerase</fullName>
        <ecNumber evidence="4">2.7.7.7</ecNumber>
    </recommendedName>
</protein>
<evidence type="ECO:0000256" key="5">
    <source>
        <dbReference type="ARBA" id="ARBA00022457"/>
    </source>
</evidence>
<dbReference type="SUPFAM" id="SSF100879">
    <property type="entry name" value="Lesion bypass DNA polymerase (Y-family), little finger domain"/>
    <property type="match status" value="1"/>
</dbReference>
<evidence type="ECO:0000313" key="18">
    <source>
        <dbReference type="EMBL" id="KXB05364.1"/>
    </source>
</evidence>
<evidence type="ECO:0000256" key="14">
    <source>
        <dbReference type="ARBA" id="ARBA00023125"/>
    </source>
</evidence>
<keyword evidence="11" id="KW-0227">DNA damage</keyword>
<gene>
    <name evidence="18" type="ORF">AKJ50_01170</name>
</gene>
<keyword evidence="19" id="KW-1185">Reference proteome</keyword>
<dbReference type="Gene3D" id="3.30.1490.100">
    <property type="entry name" value="DNA polymerase, Y-family, little finger domain"/>
    <property type="match status" value="1"/>
</dbReference>
<dbReference type="InterPro" id="IPR043502">
    <property type="entry name" value="DNA/RNA_pol_sf"/>
</dbReference>
<keyword evidence="7" id="KW-0808">Transferase</keyword>
<proteinExistence type="inferred from homology"/>
<dbReference type="InterPro" id="IPR036775">
    <property type="entry name" value="DNA_pol_Y-fam_lit_finger_sf"/>
</dbReference>
<dbReference type="InterPro" id="IPR053848">
    <property type="entry name" value="IMS_HHH_1"/>
</dbReference>
<evidence type="ECO:0000256" key="16">
    <source>
        <dbReference type="ARBA" id="ARBA00049244"/>
    </source>
</evidence>
<evidence type="ECO:0000256" key="1">
    <source>
        <dbReference type="ARBA" id="ARBA00001946"/>
    </source>
</evidence>
<name>A0A133VG13_9EURY</name>
<dbReference type="PATRIC" id="fig|1698279.3.peg.92"/>
<comment type="caution">
    <text evidence="18">The sequence shown here is derived from an EMBL/GenBank/DDBJ whole genome shotgun (WGS) entry which is preliminary data.</text>
</comment>
<evidence type="ECO:0000256" key="8">
    <source>
        <dbReference type="ARBA" id="ARBA00022695"/>
    </source>
</evidence>
<evidence type="ECO:0000256" key="13">
    <source>
        <dbReference type="ARBA" id="ARBA00022932"/>
    </source>
</evidence>
<comment type="catalytic activity">
    <reaction evidence="16">
        <text>DNA(n) + a 2'-deoxyribonucleoside 5'-triphosphate = DNA(n+1) + diphosphate</text>
        <dbReference type="Rhea" id="RHEA:22508"/>
        <dbReference type="Rhea" id="RHEA-COMP:17339"/>
        <dbReference type="Rhea" id="RHEA-COMP:17340"/>
        <dbReference type="ChEBI" id="CHEBI:33019"/>
        <dbReference type="ChEBI" id="CHEBI:61560"/>
        <dbReference type="ChEBI" id="CHEBI:173112"/>
        <dbReference type="EC" id="2.7.7.7"/>
    </reaction>
</comment>
<dbReference type="AlphaFoldDB" id="A0A133VG13"/>
<dbReference type="PANTHER" id="PTHR11076:SF33">
    <property type="entry name" value="DNA POLYMERASE KAPPA"/>
    <property type="match status" value="1"/>
</dbReference>
<dbReference type="Gene3D" id="3.40.1170.60">
    <property type="match status" value="1"/>
</dbReference>
<keyword evidence="10" id="KW-0479">Metal-binding</keyword>
<reference evidence="18 19" key="1">
    <citation type="journal article" date="2016" name="Sci. Rep.">
        <title>Metabolic traits of an uncultured archaeal lineage -MSBL1- from brine pools of the Red Sea.</title>
        <authorList>
            <person name="Mwirichia R."/>
            <person name="Alam I."/>
            <person name="Rashid M."/>
            <person name="Vinu M."/>
            <person name="Ba-Alawi W."/>
            <person name="Anthony Kamau A."/>
            <person name="Kamanda Ngugi D."/>
            <person name="Goker M."/>
            <person name="Klenk H.P."/>
            <person name="Bajic V."/>
            <person name="Stingl U."/>
        </authorList>
    </citation>
    <scope>NUCLEOTIDE SEQUENCE [LARGE SCALE GENOMIC DNA]</scope>
    <source>
        <strain evidence="18">SCGC-AAA382A13</strain>
    </source>
</reference>
<evidence type="ECO:0000256" key="10">
    <source>
        <dbReference type="ARBA" id="ARBA00022723"/>
    </source>
</evidence>
<dbReference type="GO" id="GO:0003684">
    <property type="term" value="F:damaged DNA binding"/>
    <property type="evidence" value="ECO:0007669"/>
    <property type="project" value="InterPro"/>
</dbReference>
<accession>A0A133VG13</accession>
<dbReference type="InterPro" id="IPR017961">
    <property type="entry name" value="DNA_pol_Y-fam_little_finger"/>
</dbReference>